<accession>A0A511BMB7</accession>
<comment type="caution">
    <text evidence="1">The sequence shown here is derived from an EMBL/GenBank/DDBJ whole genome shotgun (WGS) entry which is preliminary data.</text>
</comment>
<dbReference type="GO" id="GO:0016853">
    <property type="term" value="F:isomerase activity"/>
    <property type="evidence" value="ECO:0007669"/>
    <property type="project" value="InterPro"/>
</dbReference>
<proteinExistence type="predicted"/>
<protein>
    <submittedName>
        <fullName evidence="1">Aldose 1-epimerase</fullName>
    </submittedName>
</protein>
<gene>
    <name evidence="1" type="ORF">SSA02_06430</name>
</gene>
<dbReference type="GO" id="GO:0030246">
    <property type="term" value="F:carbohydrate binding"/>
    <property type="evidence" value="ECO:0007669"/>
    <property type="project" value="InterPro"/>
</dbReference>
<dbReference type="InterPro" id="IPR014718">
    <property type="entry name" value="GH-type_carb-bd"/>
</dbReference>
<organism evidence="1 2">
    <name type="scientific">Swaminathania salitolerans</name>
    <dbReference type="NCBI Taxonomy" id="182838"/>
    <lineage>
        <taxon>Bacteria</taxon>
        <taxon>Pseudomonadati</taxon>
        <taxon>Pseudomonadota</taxon>
        <taxon>Alphaproteobacteria</taxon>
        <taxon>Acetobacterales</taxon>
        <taxon>Acetobacteraceae</taxon>
        <taxon>Swaminathania</taxon>
    </lineage>
</organism>
<dbReference type="Pfam" id="PF01263">
    <property type="entry name" value="Aldose_epim"/>
    <property type="match status" value="1"/>
</dbReference>
<dbReference type="Gene3D" id="2.70.98.10">
    <property type="match status" value="1"/>
</dbReference>
<dbReference type="Proteomes" id="UP000321405">
    <property type="component" value="Unassembled WGS sequence"/>
</dbReference>
<reference evidence="1 2" key="1">
    <citation type="submission" date="2019-07" db="EMBL/GenBank/DDBJ databases">
        <title>Whole genome shotgun sequence of Swaminathania salitolerans NBRC 104436.</title>
        <authorList>
            <person name="Hosoyama A."/>
            <person name="Uohara A."/>
            <person name="Ohji S."/>
            <person name="Ichikawa N."/>
        </authorList>
    </citation>
    <scope>NUCLEOTIDE SEQUENCE [LARGE SCALE GENOMIC DNA]</scope>
    <source>
        <strain evidence="1 2">NBRC 104436</strain>
    </source>
</reference>
<evidence type="ECO:0000313" key="2">
    <source>
        <dbReference type="Proteomes" id="UP000321405"/>
    </source>
</evidence>
<dbReference type="OrthoDB" id="9796517at2"/>
<dbReference type="AlphaFoldDB" id="A0A511BMB7"/>
<evidence type="ECO:0000313" key="1">
    <source>
        <dbReference type="EMBL" id="GEL01480.1"/>
    </source>
</evidence>
<dbReference type="EMBL" id="BJVC01000001">
    <property type="protein sequence ID" value="GEL01480.1"/>
    <property type="molecule type" value="Genomic_DNA"/>
</dbReference>
<name>A0A511BMB7_9PROT</name>
<dbReference type="InterPro" id="IPR011013">
    <property type="entry name" value="Gal_mutarotase_sf_dom"/>
</dbReference>
<dbReference type="InterPro" id="IPR008183">
    <property type="entry name" value="Aldose_1/G6P_1-epimerase"/>
</dbReference>
<dbReference type="SUPFAM" id="SSF74650">
    <property type="entry name" value="Galactose mutarotase-like"/>
    <property type="match status" value="1"/>
</dbReference>
<dbReference type="GO" id="GO:0005975">
    <property type="term" value="P:carbohydrate metabolic process"/>
    <property type="evidence" value="ECO:0007669"/>
    <property type="project" value="InterPro"/>
</dbReference>
<sequence>MIELRNGEAQLGLLPALGGSVASWRLHGRDILAPTIDPSLAAQRGAAIAAYPLVPYSNRIGNARFSFDGETYCLNPNIGGENNAIHGNGWEREWSVAQHDSERAIFTLDHDPGKGDDPAQWPFAYRAVISYILERDRLRVEILLANRDTRPQPVGLGFHPFFARTEEMTLRFSARGVWENDASHLPKGLTPCTDDWDFSAGRPVRALSVDNCFAGWTDEAVLAAPDAGYRVRISADPVFSHLVVFTAPEKPFVAVEAVTNMNDAINHPEILERGLHLLAPGERLSGVVCYDVIEPRGQTR</sequence>
<dbReference type="RefSeq" id="WP_147092424.1">
    <property type="nucleotide sequence ID" value="NZ_BJVC01000001.1"/>
</dbReference>
<keyword evidence="2" id="KW-1185">Reference proteome</keyword>
<dbReference type="CDD" id="cd09021">
    <property type="entry name" value="Aldose_epim_Ec_YphB"/>
    <property type="match status" value="1"/>
</dbReference>